<dbReference type="GO" id="GO:0008010">
    <property type="term" value="F:structural constituent of chitin-based larval cuticle"/>
    <property type="evidence" value="ECO:0007669"/>
    <property type="project" value="TreeGrafter"/>
</dbReference>
<protein>
    <submittedName>
        <fullName evidence="5">Endocuticle structural glycoprotein ABD-5-like</fullName>
    </submittedName>
</protein>
<reference evidence="5" key="1">
    <citation type="submission" date="2025-08" db="UniProtKB">
        <authorList>
            <consortium name="RefSeq"/>
        </authorList>
    </citation>
    <scope>IDENTIFICATION</scope>
    <source>
        <tissue evidence="5">Whole organism</tissue>
    </source>
</reference>
<dbReference type="GO" id="GO:0062129">
    <property type="term" value="C:chitin-based extracellular matrix"/>
    <property type="evidence" value="ECO:0007669"/>
    <property type="project" value="TreeGrafter"/>
</dbReference>
<accession>A0A6J1RSC4</accession>
<name>A0A6J1RSC4_FRAOC</name>
<evidence type="ECO:0000256" key="1">
    <source>
        <dbReference type="ARBA" id="ARBA00022460"/>
    </source>
</evidence>
<dbReference type="PANTHER" id="PTHR10380">
    <property type="entry name" value="CUTICLE PROTEIN"/>
    <property type="match status" value="1"/>
</dbReference>
<evidence type="ECO:0000313" key="4">
    <source>
        <dbReference type="Proteomes" id="UP000504606"/>
    </source>
</evidence>
<dbReference type="PRINTS" id="PR00947">
    <property type="entry name" value="CUTICLE"/>
</dbReference>
<gene>
    <name evidence="5" type="primary">LOC113202000</name>
</gene>
<dbReference type="AlphaFoldDB" id="A0A6J1RSC4"/>
<dbReference type="PROSITE" id="PS51155">
    <property type="entry name" value="CHIT_BIND_RR_2"/>
    <property type="match status" value="1"/>
</dbReference>
<dbReference type="InterPro" id="IPR000618">
    <property type="entry name" value="Insect_cuticle"/>
</dbReference>
<evidence type="ECO:0000256" key="2">
    <source>
        <dbReference type="PROSITE-ProRule" id="PRU00497"/>
    </source>
</evidence>
<evidence type="ECO:0000256" key="3">
    <source>
        <dbReference type="SAM" id="SignalP"/>
    </source>
</evidence>
<feature type="signal peptide" evidence="3">
    <location>
        <begin position="1"/>
        <end position="19"/>
    </location>
</feature>
<dbReference type="OrthoDB" id="7255276at2759"/>
<dbReference type="GeneID" id="113202000"/>
<dbReference type="InterPro" id="IPR031311">
    <property type="entry name" value="CHIT_BIND_RR_consensus"/>
</dbReference>
<dbReference type="PROSITE" id="PS00233">
    <property type="entry name" value="CHIT_BIND_RR_1"/>
    <property type="match status" value="1"/>
</dbReference>
<dbReference type="Proteomes" id="UP000504606">
    <property type="component" value="Unplaced"/>
</dbReference>
<evidence type="ECO:0000313" key="5">
    <source>
        <dbReference type="RefSeq" id="XP_026271817.1"/>
    </source>
</evidence>
<keyword evidence="1 2" id="KW-0193">Cuticle</keyword>
<dbReference type="InterPro" id="IPR050468">
    <property type="entry name" value="Cuticle_Struct_Prot"/>
</dbReference>
<proteinExistence type="predicted"/>
<keyword evidence="3" id="KW-0732">Signal</keyword>
<feature type="chain" id="PRO_5027083250" evidence="3">
    <location>
        <begin position="20"/>
        <end position="123"/>
    </location>
</feature>
<dbReference type="KEGG" id="foc:113202000"/>
<keyword evidence="4" id="KW-1185">Reference proteome</keyword>
<sequence>MSKLLAIVVLSAAVAAVLAQQQQPQVTITKYSFTPNTGNGEYSFEYELSDGSARSEQGVLQNAGTENEFLLVTGSFRWTSPEGQVTQVDYTADDTGYHPKVQIQGGGIGGGGPSAALAASLIG</sequence>
<dbReference type="Pfam" id="PF00379">
    <property type="entry name" value="Chitin_bind_4"/>
    <property type="match status" value="1"/>
</dbReference>
<dbReference type="PANTHER" id="PTHR10380:SF173">
    <property type="entry name" value="CUTICULAR PROTEIN 47EF, ISOFORM C-RELATED"/>
    <property type="match status" value="1"/>
</dbReference>
<dbReference type="RefSeq" id="XP_026271817.1">
    <property type="nucleotide sequence ID" value="XM_026416032.2"/>
</dbReference>
<organism evidence="4 5">
    <name type="scientific">Frankliniella occidentalis</name>
    <name type="common">Western flower thrips</name>
    <name type="synonym">Euthrips occidentalis</name>
    <dbReference type="NCBI Taxonomy" id="133901"/>
    <lineage>
        <taxon>Eukaryota</taxon>
        <taxon>Metazoa</taxon>
        <taxon>Ecdysozoa</taxon>
        <taxon>Arthropoda</taxon>
        <taxon>Hexapoda</taxon>
        <taxon>Insecta</taxon>
        <taxon>Pterygota</taxon>
        <taxon>Neoptera</taxon>
        <taxon>Paraneoptera</taxon>
        <taxon>Thysanoptera</taxon>
        <taxon>Terebrantia</taxon>
        <taxon>Thripoidea</taxon>
        <taxon>Thripidae</taxon>
        <taxon>Frankliniella</taxon>
    </lineage>
</organism>